<dbReference type="InterPro" id="IPR023772">
    <property type="entry name" value="DNA-bd_HTH_TetR-type_CS"/>
</dbReference>
<dbReference type="PANTHER" id="PTHR30055">
    <property type="entry name" value="HTH-TYPE TRANSCRIPTIONAL REGULATOR RUTR"/>
    <property type="match status" value="1"/>
</dbReference>
<keyword evidence="7" id="KW-1185">Reference proteome</keyword>
<dbReference type="Proteomes" id="UP000664617">
    <property type="component" value="Unassembled WGS sequence"/>
</dbReference>
<protein>
    <submittedName>
        <fullName evidence="6">TetR family transcriptional regulator</fullName>
    </submittedName>
</protein>
<evidence type="ECO:0000256" key="1">
    <source>
        <dbReference type="ARBA" id="ARBA00023015"/>
    </source>
</evidence>
<dbReference type="SUPFAM" id="SSF46689">
    <property type="entry name" value="Homeodomain-like"/>
    <property type="match status" value="1"/>
</dbReference>
<feature type="domain" description="HTH tetR-type" evidence="5">
    <location>
        <begin position="15"/>
        <end position="75"/>
    </location>
</feature>
<keyword evidence="3" id="KW-0804">Transcription</keyword>
<comment type="caution">
    <text evidence="6">The sequence shown here is derived from an EMBL/GenBank/DDBJ whole genome shotgun (WGS) entry which is preliminary data.</text>
</comment>
<keyword evidence="2 4" id="KW-0238">DNA-binding</keyword>
<feature type="DNA-binding region" description="H-T-H motif" evidence="4">
    <location>
        <begin position="38"/>
        <end position="57"/>
    </location>
</feature>
<dbReference type="InterPro" id="IPR001647">
    <property type="entry name" value="HTH_TetR"/>
</dbReference>
<evidence type="ECO:0000259" key="5">
    <source>
        <dbReference type="PROSITE" id="PS50977"/>
    </source>
</evidence>
<evidence type="ECO:0000256" key="3">
    <source>
        <dbReference type="ARBA" id="ARBA00023163"/>
    </source>
</evidence>
<dbReference type="Pfam" id="PF00440">
    <property type="entry name" value="TetR_N"/>
    <property type="match status" value="1"/>
</dbReference>
<accession>A0ABS3I827</accession>
<evidence type="ECO:0000313" key="7">
    <source>
        <dbReference type="Proteomes" id="UP000664617"/>
    </source>
</evidence>
<dbReference type="PRINTS" id="PR00455">
    <property type="entry name" value="HTHTETR"/>
</dbReference>
<dbReference type="InterPro" id="IPR050109">
    <property type="entry name" value="HTH-type_TetR-like_transc_reg"/>
</dbReference>
<dbReference type="Pfam" id="PF17754">
    <property type="entry name" value="TetR_C_14"/>
    <property type="match status" value="1"/>
</dbReference>
<organism evidence="6 7">
    <name type="scientific">Myceligenerans salitolerans</name>
    <dbReference type="NCBI Taxonomy" id="1230528"/>
    <lineage>
        <taxon>Bacteria</taxon>
        <taxon>Bacillati</taxon>
        <taxon>Actinomycetota</taxon>
        <taxon>Actinomycetes</taxon>
        <taxon>Micrococcales</taxon>
        <taxon>Promicromonosporaceae</taxon>
        <taxon>Myceligenerans</taxon>
    </lineage>
</organism>
<evidence type="ECO:0000313" key="6">
    <source>
        <dbReference type="EMBL" id="MBO0609099.1"/>
    </source>
</evidence>
<name>A0ABS3I827_9MICO</name>
<dbReference type="InterPro" id="IPR009057">
    <property type="entry name" value="Homeodomain-like_sf"/>
</dbReference>
<proteinExistence type="predicted"/>
<evidence type="ECO:0000256" key="2">
    <source>
        <dbReference type="ARBA" id="ARBA00023125"/>
    </source>
</evidence>
<reference evidence="6 7" key="1">
    <citation type="submission" date="2021-03" db="EMBL/GenBank/DDBJ databases">
        <authorList>
            <person name="Xin L."/>
        </authorList>
    </citation>
    <scope>NUCLEOTIDE SEQUENCE [LARGE SCALE GENOMIC DNA]</scope>
    <source>
        <strain evidence="6 7">XHU 5031</strain>
    </source>
</reference>
<dbReference type="Gene3D" id="1.10.357.10">
    <property type="entry name" value="Tetracycline Repressor, domain 2"/>
    <property type="match status" value="1"/>
</dbReference>
<keyword evidence="1" id="KW-0805">Transcription regulation</keyword>
<dbReference type="PROSITE" id="PS50977">
    <property type="entry name" value="HTH_TETR_2"/>
    <property type="match status" value="1"/>
</dbReference>
<dbReference type="EMBL" id="JAFMPK010000034">
    <property type="protein sequence ID" value="MBO0609099.1"/>
    <property type="molecule type" value="Genomic_DNA"/>
</dbReference>
<dbReference type="RefSeq" id="WP_207275054.1">
    <property type="nucleotide sequence ID" value="NZ_JAFMPK010000034.1"/>
</dbReference>
<reference evidence="7" key="2">
    <citation type="submission" date="2023-07" db="EMBL/GenBank/DDBJ databases">
        <title>Myceligenerans salitolerans sp. nov., a halotolerant actinomycete isolated from a salt lake in Xinjiang, China.</title>
        <authorList>
            <person name="Guan T."/>
        </authorList>
    </citation>
    <scope>NUCLEOTIDE SEQUENCE [LARGE SCALE GENOMIC DNA]</scope>
    <source>
        <strain evidence="7">XHU 5031</strain>
    </source>
</reference>
<dbReference type="Gene3D" id="1.10.10.60">
    <property type="entry name" value="Homeodomain-like"/>
    <property type="match status" value="1"/>
</dbReference>
<evidence type="ECO:0000256" key="4">
    <source>
        <dbReference type="PROSITE-ProRule" id="PRU00335"/>
    </source>
</evidence>
<gene>
    <name evidence="6" type="ORF">J0911_08645</name>
</gene>
<dbReference type="PROSITE" id="PS01081">
    <property type="entry name" value="HTH_TETR_1"/>
    <property type="match status" value="1"/>
</dbReference>
<sequence>MTDDAPPSLRERTRRAVHQEIAGSAMRLFLEQGFEATTVDQIAAATGISRRSFFRYFATKEDVVLGELVGRGHAIASELAARPAEEPPWTALRAALVRFRDTRTPDTESELRLGEMLYATPTLRARHLEKQLAWQDLLVPVLADRLRATAVEGTGANGVGGNGAGGTDAGGADPELAAAAIVAGALACLDIAGAAWVRRGGTVPLDKLYDDAVATIRST</sequence>
<dbReference type="PANTHER" id="PTHR30055:SF234">
    <property type="entry name" value="HTH-TYPE TRANSCRIPTIONAL REGULATOR BETI"/>
    <property type="match status" value="1"/>
</dbReference>
<dbReference type="InterPro" id="IPR041347">
    <property type="entry name" value="MftR_C"/>
</dbReference>